<keyword evidence="3" id="KW-1185">Reference proteome</keyword>
<keyword evidence="1" id="KW-0472">Membrane</keyword>
<feature type="transmembrane region" description="Helical" evidence="1">
    <location>
        <begin position="133"/>
        <end position="159"/>
    </location>
</feature>
<evidence type="ECO:0000313" key="3">
    <source>
        <dbReference type="Proteomes" id="UP000286268"/>
    </source>
</evidence>
<dbReference type="PANTHER" id="PTHR43471">
    <property type="entry name" value="ABC TRANSPORTER PERMEASE"/>
    <property type="match status" value="1"/>
</dbReference>
<sequence length="252" mass="27252">MNLSIIKKELRENFYAMKGNLWLIIIAIIFSIMSYSFVSVKELSLLAQTEVIVTMGKLVIGLALLITIVLAAVTFSNEKEESTLESLMLTPVPKMQVAFAKLIGVLLMGISVFAIAIPYISTLSYGTGLIARAVIFIVVIGSIVAFSYANISITLSILLGSSKSSIITSIIFFILTGLPSLLSTSIKKAGFGAVIEKISPLSNTFNLMKAVIIEKQGFAGMTKFIIPILIFAVLSYIFLIYGTKKIAFKGGE</sequence>
<dbReference type="Proteomes" id="UP000286268">
    <property type="component" value="Chromosome"/>
</dbReference>
<feature type="transmembrane region" description="Helical" evidence="1">
    <location>
        <begin position="224"/>
        <end position="242"/>
    </location>
</feature>
<dbReference type="GO" id="GO:0140359">
    <property type="term" value="F:ABC-type transporter activity"/>
    <property type="evidence" value="ECO:0007669"/>
    <property type="project" value="InterPro"/>
</dbReference>
<protein>
    <recommendedName>
        <fullName evidence="4">ABC transporter permease</fullName>
    </recommendedName>
</protein>
<proteinExistence type="predicted"/>
<dbReference type="KEGG" id="cmah:C1I91_15025"/>
<accession>A0A3R5QUU0</accession>
<dbReference type="OrthoDB" id="72437at2"/>
<dbReference type="Pfam" id="PF12730">
    <property type="entry name" value="ABC2_membrane_4"/>
    <property type="match status" value="1"/>
</dbReference>
<dbReference type="RefSeq" id="WP_128213584.1">
    <property type="nucleotide sequence ID" value="NZ_CP025746.1"/>
</dbReference>
<feature type="transmembrane region" description="Helical" evidence="1">
    <location>
        <begin position="58"/>
        <end position="77"/>
    </location>
</feature>
<keyword evidence="1" id="KW-1133">Transmembrane helix</keyword>
<evidence type="ECO:0000256" key="1">
    <source>
        <dbReference type="SAM" id="Phobius"/>
    </source>
</evidence>
<name>A0A3R5QUU0_9CLOT</name>
<feature type="transmembrane region" description="Helical" evidence="1">
    <location>
        <begin position="98"/>
        <end position="121"/>
    </location>
</feature>
<dbReference type="GO" id="GO:0005886">
    <property type="term" value="C:plasma membrane"/>
    <property type="evidence" value="ECO:0007669"/>
    <property type="project" value="UniProtKB-SubCell"/>
</dbReference>
<evidence type="ECO:0008006" key="4">
    <source>
        <dbReference type="Google" id="ProtNLM"/>
    </source>
</evidence>
<keyword evidence="1" id="KW-0812">Transmembrane</keyword>
<feature type="transmembrane region" description="Helical" evidence="1">
    <location>
        <begin position="166"/>
        <end position="186"/>
    </location>
</feature>
<dbReference type="AlphaFoldDB" id="A0A3R5QUU0"/>
<dbReference type="EMBL" id="CP025746">
    <property type="protein sequence ID" value="QAA32849.1"/>
    <property type="molecule type" value="Genomic_DNA"/>
</dbReference>
<organism evidence="2 3">
    <name type="scientific">Clostridium manihotivorum</name>
    <dbReference type="NCBI Taxonomy" id="2320868"/>
    <lineage>
        <taxon>Bacteria</taxon>
        <taxon>Bacillati</taxon>
        <taxon>Bacillota</taxon>
        <taxon>Clostridia</taxon>
        <taxon>Eubacteriales</taxon>
        <taxon>Clostridiaceae</taxon>
        <taxon>Clostridium</taxon>
    </lineage>
</organism>
<evidence type="ECO:0000313" key="2">
    <source>
        <dbReference type="EMBL" id="QAA32849.1"/>
    </source>
</evidence>
<feature type="transmembrane region" description="Helical" evidence="1">
    <location>
        <begin position="21"/>
        <end position="38"/>
    </location>
</feature>
<gene>
    <name evidence="2" type="ORF">C1I91_15025</name>
</gene>
<reference evidence="2 3" key="1">
    <citation type="submission" date="2018-01" db="EMBL/GenBank/DDBJ databases">
        <title>Genome Sequencing and Assembly of Anaerobacter polyendosporus strain CT4.</title>
        <authorList>
            <person name="Tachaapaikoon C."/>
            <person name="Sutheeworapong S."/>
            <person name="Jenjaroenpun P."/>
            <person name="Wongsurawat T."/>
            <person name="Nookeaw I."/>
            <person name="Cheawchanlertfa P."/>
            <person name="Kosugi A."/>
            <person name="Cheevadhanarak S."/>
            <person name="Ratanakhanokchai K."/>
        </authorList>
    </citation>
    <scope>NUCLEOTIDE SEQUENCE [LARGE SCALE GENOMIC DNA]</scope>
    <source>
        <strain evidence="2 3">CT4</strain>
    </source>
</reference>